<sequence length="335" mass="36624">MQNLTAYEYLDRDLILKGVANWLVKESPMLGAMPMKSIQGNAYKYNVSLTLPTASWLTVGDQIPESTGTYEQRSTDIYTMIQNAYTDKAAIALNATQNPEAIDAELAAQAMAHEWEKTLIIGQTSTQSNSKQFKGLLRTIAEFETSTTTDLDGAAPGAEGNNSQVLAGGATNATMTMAMIDELIDKIKPGKPDVLLMSRLSRRRLDALQRAAGNAGMVMTDSELFGKMMTSYDGIPIYISDFLPDNFPDASSSVTTISTYNYDAAKSAGSNLDNSFIFAMKLGEKNVQGLNSGEMKHEREEFVEDYNAICNRYVWYTGLMCASKYSLAVLTSLVA</sequence>
<dbReference type="EMBL" id="MT141256">
    <property type="protein sequence ID" value="QJA57148.1"/>
    <property type="molecule type" value="Genomic_DNA"/>
</dbReference>
<accession>A0A6M3IJ10</accession>
<dbReference type="Pfam" id="PF20911">
    <property type="entry name" value="GP7"/>
    <property type="match status" value="1"/>
</dbReference>
<dbReference type="InterPro" id="IPR048813">
    <property type="entry name" value="GP7-like"/>
</dbReference>
<dbReference type="SUPFAM" id="SSF56563">
    <property type="entry name" value="Major capsid protein gp5"/>
    <property type="match status" value="1"/>
</dbReference>
<protein>
    <submittedName>
        <fullName evidence="1">Putative capsid protein</fullName>
    </submittedName>
</protein>
<gene>
    <name evidence="1" type="ORF">MM415B01704_0016</name>
</gene>
<evidence type="ECO:0000313" key="1">
    <source>
        <dbReference type="EMBL" id="QJA57148.1"/>
    </source>
</evidence>
<reference evidence="1" key="1">
    <citation type="submission" date="2020-03" db="EMBL/GenBank/DDBJ databases">
        <title>The deep terrestrial virosphere.</title>
        <authorList>
            <person name="Holmfeldt K."/>
            <person name="Nilsson E."/>
            <person name="Simone D."/>
            <person name="Lopez-Fernandez M."/>
            <person name="Wu X."/>
            <person name="de Brujin I."/>
            <person name="Lundin D."/>
            <person name="Andersson A."/>
            <person name="Bertilsson S."/>
            <person name="Dopson M."/>
        </authorList>
    </citation>
    <scope>NUCLEOTIDE SEQUENCE</scope>
    <source>
        <strain evidence="1">MM415B01704</strain>
    </source>
</reference>
<dbReference type="NCBIfam" id="NF045672">
    <property type="entry name" value="MCP_gp7_epsi_15"/>
    <property type="match status" value="1"/>
</dbReference>
<proteinExistence type="predicted"/>
<dbReference type="AlphaFoldDB" id="A0A6M3IJ10"/>
<name>A0A6M3IJ10_9ZZZZ</name>
<organism evidence="1">
    <name type="scientific">viral metagenome</name>
    <dbReference type="NCBI Taxonomy" id="1070528"/>
    <lineage>
        <taxon>unclassified sequences</taxon>
        <taxon>metagenomes</taxon>
        <taxon>organismal metagenomes</taxon>
    </lineage>
</organism>